<organism evidence="8 9">
    <name type="scientific">Mya arenaria</name>
    <name type="common">Soft-shell clam</name>
    <dbReference type="NCBI Taxonomy" id="6604"/>
    <lineage>
        <taxon>Eukaryota</taxon>
        <taxon>Metazoa</taxon>
        <taxon>Spiralia</taxon>
        <taxon>Lophotrochozoa</taxon>
        <taxon>Mollusca</taxon>
        <taxon>Bivalvia</taxon>
        <taxon>Autobranchia</taxon>
        <taxon>Heteroconchia</taxon>
        <taxon>Euheterodonta</taxon>
        <taxon>Imparidentia</taxon>
        <taxon>Neoheterodontei</taxon>
        <taxon>Myida</taxon>
        <taxon>Myoidea</taxon>
        <taxon>Myidae</taxon>
        <taxon>Mya</taxon>
    </lineage>
</organism>
<evidence type="ECO:0000256" key="5">
    <source>
        <dbReference type="ARBA" id="ARBA00023128"/>
    </source>
</evidence>
<accession>A0ABY7FCE5</accession>
<dbReference type="Proteomes" id="UP001164746">
    <property type="component" value="Chromosome 11"/>
</dbReference>
<keyword evidence="4 7" id="KW-0808">Transferase</keyword>
<comment type="catalytic activity">
    <reaction evidence="6 7">
        <text>L-arginyl-[protein] + 2 S-adenosyl-L-methionine = N(omega),N(omega)'-dimethyl-L-arginyl-[protein] + 2 S-adenosyl-L-homocysteine + 2 H(+)</text>
        <dbReference type="Rhea" id="RHEA:48108"/>
        <dbReference type="Rhea" id="RHEA-COMP:10532"/>
        <dbReference type="Rhea" id="RHEA-COMP:11992"/>
        <dbReference type="ChEBI" id="CHEBI:15378"/>
        <dbReference type="ChEBI" id="CHEBI:29965"/>
        <dbReference type="ChEBI" id="CHEBI:57856"/>
        <dbReference type="ChEBI" id="CHEBI:59789"/>
        <dbReference type="ChEBI" id="CHEBI:88221"/>
        <dbReference type="EC" id="2.1.1.320"/>
    </reaction>
</comment>
<dbReference type="SUPFAM" id="SSF53335">
    <property type="entry name" value="S-adenosyl-L-methionine-dependent methyltransferases"/>
    <property type="match status" value="1"/>
</dbReference>
<dbReference type="InterPro" id="IPR003788">
    <property type="entry name" value="NDUFAF7"/>
</dbReference>
<evidence type="ECO:0000313" key="8">
    <source>
        <dbReference type="EMBL" id="WAR18441.1"/>
    </source>
</evidence>
<keyword evidence="3 7" id="KW-0489">Methyltransferase</keyword>
<dbReference type="EMBL" id="CP111022">
    <property type="protein sequence ID" value="WAR18441.1"/>
    <property type="molecule type" value="Genomic_DNA"/>
</dbReference>
<keyword evidence="5 7" id="KW-0496">Mitochondrion</keyword>
<comment type="similarity">
    <text evidence="2 7">Belongs to the NDUFAF7 family.</text>
</comment>
<dbReference type="InterPro" id="IPR029063">
    <property type="entry name" value="SAM-dependent_MTases_sf"/>
</dbReference>
<feature type="non-terminal residue" evidence="8">
    <location>
        <position position="1"/>
    </location>
</feature>
<dbReference type="InterPro" id="IPR038375">
    <property type="entry name" value="NDUFAF7_sf"/>
</dbReference>
<comment type="function">
    <text evidence="7">Arginine methyltransferase involved in the assembly or stability of mitochondrial NADH:ubiquinone oxidoreductase complex (complex I).</text>
</comment>
<dbReference type="EC" id="2.1.1.320" evidence="7"/>
<protein>
    <recommendedName>
        <fullName evidence="7">Protein arginine methyltransferase NDUFAF7</fullName>
        <ecNumber evidence="7">2.1.1.320</ecNumber>
    </recommendedName>
</protein>
<reference evidence="8" key="1">
    <citation type="submission" date="2022-11" db="EMBL/GenBank/DDBJ databases">
        <title>Centuries of genome instability and evolution in soft-shell clam transmissible cancer (bioRxiv).</title>
        <authorList>
            <person name="Hart S.F.M."/>
            <person name="Yonemitsu M.A."/>
            <person name="Giersch R.M."/>
            <person name="Beal B.F."/>
            <person name="Arriagada G."/>
            <person name="Davis B.W."/>
            <person name="Ostrander E.A."/>
            <person name="Goff S.P."/>
            <person name="Metzger M.J."/>
        </authorList>
    </citation>
    <scope>NUCLEOTIDE SEQUENCE</scope>
    <source>
        <strain evidence="8">MELC-2E11</strain>
        <tissue evidence="8">Siphon/mantle</tissue>
    </source>
</reference>
<sequence>GYYIHSDVFGVAGDFITSPEISQMFGELIAIWFVNEWMMIGAPENVQLVEMGPGRGTMADDMLRAFSKFPELSKALSVHLVEVSVTLSRLQEEKLSATPDQPAPSSKEGELHYKSCLSKYGPCVYWYRDIKDVPAGCNMFVAHEFFDALPIHKFQKTEHGWREVLVDIDPETENKLRFVLARGDTPASKLALKEHGGCALIADYGHHGDKQDTFRGFKDHALHEVLENPGCADLTSDVDFSYLKQHTDGK</sequence>
<evidence type="ECO:0000256" key="4">
    <source>
        <dbReference type="ARBA" id="ARBA00022679"/>
    </source>
</evidence>
<dbReference type="Gene3D" id="3.40.50.12710">
    <property type="match status" value="1"/>
</dbReference>
<dbReference type="PANTHER" id="PTHR12049">
    <property type="entry name" value="PROTEIN ARGININE METHYLTRANSFERASE NDUFAF7, MITOCHONDRIAL"/>
    <property type="match status" value="1"/>
</dbReference>
<evidence type="ECO:0000313" key="9">
    <source>
        <dbReference type="Proteomes" id="UP001164746"/>
    </source>
</evidence>
<feature type="non-terminal residue" evidence="8">
    <location>
        <position position="250"/>
    </location>
</feature>
<evidence type="ECO:0000256" key="2">
    <source>
        <dbReference type="ARBA" id="ARBA00005891"/>
    </source>
</evidence>
<keyword evidence="9" id="KW-1185">Reference proteome</keyword>
<gene>
    <name evidence="8" type="ORF">MAR_000279</name>
</gene>
<evidence type="ECO:0000256" key="1">
    <source>
        <dbReference type="ARBA" id="ARBA00004173"/>
    </source>
</evidence>
<name>A0ABY7FCE5_MYAAR</name>
<evidence type="ECO:0000256" key="3">
    <source>
        <dbReference type="ARBA" id="ARBA00022603"/>
    </source>
</evidence>
<evidence type="ECO:0000256" key="6">
    <source>
        <dbReference type="ARBA" id="ARBA00048612"/>
    </source>
</evidence>
<evidence type="ECO:0000256" key="7">
    <source>
        <dbReference type="RuleBase" id="RU364114"/>
    </source>
</evidence>
<dbReference type="Pfam" id="PF02636">
    <property type="entry name" value="Methyltransf_28"/>
    <property type="match status" value="2"/>
</dbReference>
<dbReference type="PANTHER" id="PTHR12049:SF7">
    <property type="entry name" value="PROTEIN ARGININE METHYLTRANSFERASE NDUFAF7, MITOCHONDRIAL"/>
    <property type="match status" value="1"/>
</dbReference>
<proteinExistence type="inferred from homology"/>
<comment type="subcellular location">
    <subcellularLocation>
        <location evidence="1 7">Mitochondrion</location>
    </subcellularLocation>
</comment>